<name>A0A814LYA0_9BILA</name>
<feature type="domain" description="N-acetyltransferase" evidence="1">
    <location>
        <begin position="24"/>
        <end position="171"/>
    </location>
</feature>
<proteinExistence type="predicted"/>
<evidence type="ECO:0000259" key="1">
    <source>
        <dbReference type="PROSITE" id="PS51186"/>
    </source>
</evidence>
<comment type="caution">
    <text evidence="2">The sequence shown here is derived from an EMBL/GenBank/DDBJ whole genome shotgun (WGS) entry which is preliminary data.</text>
</comment>
<dbReference type="EMBL" id="CAJNOT010000741">
    <property type="protein sequence ID" value="CAF1069357.1"/>
    <property type="molecule type" value="Genomic_DNA"/>
</dbReference>
<dbReference type="SUPFAM" id="SSF55729">
    <property type="entry name" value="Acyl-CoA N-acyltransferases (Nat)"/>
    <property type="match status" value="1"/>
</dbReference>
<dbReference type="Proteomes" id="UP000663836">
    <property type="component" value="Unassembled WGS sequence"/>
</dbReference>
<dbReference type="PANTHER" id="PTHR47542:SF2">
    <property type="entry name" value="ACYL-COA N-ACYLTRANSFERASES (NAT) SUPERFAMILY PROTEIN"/>
    <property type="match status" value="1"/>
</dbReference>
<evidence type="ECO:0000313" key="4">
    <source>
        <dbReference type="Proteomes" id="UP000663864"/>
    </source>
</evidence>
<dbReference type="PROSITE" id="PS51186">
    <property type="entry name" value="GNAT"/>
    <property type="match status" value="1"/>
</dbReference>
<accession>A0A814LYA0</accession>
<reference evidence="2" key="1">
    <citation type="submission" date="2021-02" db="EMBL/GenBank/DDBJ databases">
        <authorList>
            <person name="Nowell W R."/>
        </authorList>
    </citation>
    <scope>NUCLEOTIDE SEQUENCE</scope>
</reference>
<evidence type="ECO:0000313" key="2">
    <source>
        <dbReference type="EMBL" id="CAF1069357.1"/>
    </source>
</evidence>
<dbReference type="InterPro" id="IPR000182">
    <property type="entry name" value="GNAT_dom"/>
</dbReference>
<evidence type="ECO:0000313" key="3">
    <source>
        <dbReference type="EMBL" id="CAF3664879.1"/>
    </source>
</evidence>
<dbReference type="AlphaFoldDB" id="A0A814LYA0"/>
<dbReference type="EMBL" id="CAJOBD010000418">
    <property type="protein sequence ID" value="CAF3664879.1"/>
    <property type="molecule type" value="Genomic_DNA"/>
</dbReference>
<dbReference type="Proteomes" id="UP000663864">
    <property type="component" value="Unassembled WGS sequence"/>
</dbReference>
<dbReference type="InterPro" id="IPR016181">
    <property type="entry name" value="Acyl_CoA_acyltransferase"/>
</dbReference>
<dbReference type="PANTHER" id="PTHR47542">
    <property type="entry name" value="ACYL-COA N-ACYLTRANSFERASES (NAT) SUPERFAMILY PROTEIN"/>
    <property type="match status" value="1"/>
</dbReference>
<dbReference type="CDD" id="cd04301">
    <property type="entry name" value="NAT_SF"/>
    <property type="match status" value="1"/>
</dbReference>
<protein>
    <recommendedName>
        <fullName evidence="1">N-acetyltransferase domain-containing protein</fullName>
    </recommendedName>
</protein>
<dbReference type="GO" id="GO:0016747">
    <property type="term" value="F:acyltransferase activity, transferring groups other than amino-acyl groups"/>
    <property type="evidence" value="ECO:0007669"/>
    <property type="project" value="InterPro"/>
</dbReference>
<sequence>MPVDIYRNNDYQVLSINTSKSTEYQIRRMRLTDIDTLVKIEQITWPNESWPFETFFDYIIHPFWHCWILESTNNDNLILGYGLQYVYKSVSHIANLCIDPNQRGHGLGKILLRYMIDHSRLFGASTIELEVNTSNIPAYNLYYKHGFIIIELLEQYYSDNTDAYRMQLSIDRTS</sequence>
<gene>
    <name evidence="3" type="ORF">JBS370_LOCUS7143</name>
    <name evidence="2" type="ORF">ZHD862_LOCUS15986</name>
</gene>
<dbReference type="Pfam" id="PF00583">
    <property type="entry name" value="Acetyltransf_1"/>
    <property type="match status" value="1"/>
</dbReference>
<dbReference type="Gene3D" id="3.40.630.30">
    <property type="match status" value="1"/>
</dbReference>
<organism evidence="2 4">
    <name type="scientific">Rotaria sordida</name>
    <dbReference type="NCBI Taxonomy" id="392033"/>
    <lineage>
        <taxon>Eukaryota</taxon>
        <taxon>Metazoa</taxon>
        <taxon>Spiralia</taxon>
        <taxon>Gnathifera</taxon>
        <taxon>Rotifera</taxon>
        <taxon>Eurotatoria</taxon>
        <taxon>Bdelloidea</taxon>
        <taxon>Philodinida</taxon>
        <taxon>Philodinidae</taxon>
        <taxon>Rotaria</taxon>
    </lineage>
</organism>